<dbReference type="InterPro" id="IPR000182">
    <property type="entry name" value="GNAT_dom"/>
</dbReference>
<comment type="catalytic activity">
    <reaction evidence="7 8">
        <text>L-2,4-diaminobutanoate + acetyl-CoA = (2S)-4-acetamido-2-aminobutanoate + CoA + H(+)</text>
        <dbReference type="Rhea" id="RHEA:16901"/>
        <dbReference type="ChEBI" id="CHEBI:15378"/>
        <dbReference type="ChEBI" id="CHEBI:57287"/>
        <dbReference type="ChEBI" id="CHEBI:57288"/>
        <dbReference type="ChEBI" id="CHEBI:58761"/>
        <dbReference type="ChEBI" id="CHEBI:58929"/>
        <dbReference type="EC" id="2.3.1.178"/>
    </reaction>
</comment>
<dbReference type="GO" id="GO:0019491">
    <property type="term" value="P:ectoine biosynthetic process"/>
    <property type="evidence" value="ECO:0007669"/>
    <property type="project" value="UniProtKB-UniPathway"/>
</dbReference>
<evidence type="ECO:0000256" key="5">
    <source>
        <dbReference type="ARBA" id="ARBA00022679"/>
    </source>
</evidence>
<accession>A0A3M2RBW5</accession>
<dbReference type="NCBIfam" id="TIGR02406">
    <property type="entry name" value="ectoine_EctA"/>
    <property type="match status" value="1"/>
</dbReference>
<gene>
    <name evidence="8 10" type="primary">ectA</name>
    <name evidence="10" type="ORF">DOQ08_02256</name>
</gene>
<evidence type="ECO:0000256" key="2">
    <source>
        <dbReference type="ARBA" id="ARBA00010712"/>
    </source>
</evidence>
<evidence type="ECO:0000256" key="7">
    <source>
        <dbReference type="ARBA" id="ARBA00048924"/>
    </source>
</evidence>
<dbReference type="EC" id="2.3.1.178" evidence="3 8"/>
<dbReference type="InterPro" id="IPR012772">
    <property type="entry name" value="Ectoine_EctA"/>
</dbReference>
<dbReference type="PANTHER" id="PTHR43072">
    <property type="entry name" value="N-ACETYLTRANSFERASE"/>
    <property type="match status" value="1"/>
</dbReference>
<evidence type="ECO:0000313" key="10">
    <source>
        <dbReference type="EMBL" id="RMJ02792.1"/>
    </source>
</evidence>
<evidence type="ECO:0000313" key="11">
    <source>
        <dbReference type="Proteomes" id="UP000265903"/>
    </source>
</evidence>
<evidence type="ECO:0000256" key="8">
    <source>
        <dbReference type="RuleBase" id="RU365045"/>
    </source>
</evidence>
<reference evidence="10 11" key="1">
    <citation type="submission" date="2018-08" db="EMBL/GenBank/DDBJ databases">
        <title>Whole Genome Sequence of the Moderate Halophilic Marine Bacterium Marinobacter litoralis Sw-45.</title>
        <authorList>
            <person name="Musa H."/>
        </authorList>
    </citation>
    <scope>NUCLEOTIDE SEQUENCE [LARGE SCALE GENOMIC DNA]</scope>
    <source>
        <strain evidence="10 11">Sw-45</strain>
    </source>
</reference>
<evidence type="ECO:0000256" key="1">
    <source>
        <dbReference type="ARBA" id="ARBA00004978"/>
    </source>
</evidence>
<dbReference type="PROSITE" id="PS51186">
    <property type="entry name" value="GNAT"/>
    <property type="match status" value="1"/>
</dbReference>
<dbReference type="Gene3D" id="3.40.630.30">
    <property type="match status" value="1"/>
</dbReference>
<dbReference type="InterPro" id="IPR016181">
    <property type="entry name" value="Acyl_CoA_acyltransferase"/>
</dbReference>
<name>A0A3M2RBW5_9GAMM</name>
<dbReference type="Proteomes" id="UP000265903">
    <property type="component" value="Unassembled WGS sequence"/>
</dbReference>
<comment type="pathway">
    <text evidence="1 8">Amine and polyamine biosynthesis; ectoine biosynthesis; L-ectoine from L-aspartate 4-semialdehyde: step 2/3.</text>
</comment>
<evidence type="ECO:0000256" key="6">
    <source>
        <dbReference type="ARBA" id="ARBA00023315"/>
    </source>
</evidence>
<evidence type="ECO:0000256" key="3">
    <source>
        <dbReference type="ARBA" id="ARBA00012355"/>
    </source>
</evidence>
<feature type="domain" description="N-acetyltransferase" evidence="9">
    <location>
        <begin position="18"/>
        <end position="166"/>
    </location>
</feature>
<keyword evidence="5 8" id="KW-0808">Transferase</keyword>
<dbReference type="CDD" id="cd04301">
    <property type="entry name" value="NAT_SF"/>
    <property type="match status" value="1"/>
</dbReference>
<dbReference type="EMBL" id="QMDL01000003">
    <property type="protein sequence ID" value="RMJ02792.1"/>
    <property type="molecule type" value="Genomic_DNA"/>
</dbReference>
<evidence type="ECO:0000256" key="4">
    <source>
        <dbReference type="ARBA" id="ARBA00017935"/>
    </source>
</evidence>
<keyword evidence="6 8" id="KW-0012">Acyltransferase</keyword>
<dbReference type="AlphaFoldDB" id="A0A3M2RBW5"/>
<evidence type="ECO:0000259" key="9">
    <source>
        <dbReference type="PROSITE" id="PS51186"/>
    </source>
</evidence>
<comment type="function">
    <text evidence="8">Catalyzes the acetylation of L-2,4-diaminobutyrate (DABA) to gamma-N-acetyl-alpha,gamma-diaminobutyric acid (ADABA) with acetyl coenzyme A.</text>
</comment>
<keyword evidence="11" id="KW-1185">Reference proteome</keyword>
<dbReference type="PANTHER" id="PTHR43072:SF23">
    <property type="entry name" value="UPF0039 PROTEIN C11D3.02C"/>
    <property type="match status" value="1"/>
</dbReference>
<dbReference type="UniPathway" id="UPA00067">
    <property type="reaction ID" value="UER00122"/>
</dbReference>
<organism evidence="10 11">
    <name type="scientific">Marinobacter litoralis</name>
    <dbReference type="NCBI Taxonomy" id="187981"/>
    <lineage>
        <taxon>Bacteria</taxon>
        <taxon>Pseudomonadati</taxon>
        <taxon>Pseudomonadota</taxon>
        <taxon>Gammaproteobacteria</taxon>
        <taxon>Pseudomonadales</taxon>
        <taxon>Marinobacteraceae</taxon>
        <taxon>Marinobacter</taxon>
    </lineage>
</organism>
<comment type="similarity">
    <text evidence="2 8">Belongs to the acetyltransferase family. EctA subfamily.</text>
</comment>
<comment type="caution">
    <text evidence="10">The sequence shown here is derived from an EMBL/GenBank/DDBJ whole genome shotgun (WGS) entry which is preliminary data.</text>
</comment>
<protein>
    <recommendedName>
        <fullName evidence="4 8">L-2,4-diaminobutyric acid acetyltransferase</fullName>
        <shortName evidence="8">DABA acetyltransferase</shortName>
        <ecNumber evidence="3 8">2.3.1.178</ecNumber>
    </recommendedName>
</protein>
<dbReference type="GO" id="GO:0033816">
    <property type="term" value="F:diaminobutyrate acetyltransferase activity"/>
    <property type="evidence" value="ECO:0007669"/>
    <property type="project" value="UniProtKB-EC"/>
</dbReference>
<dbReference type="Pfam" id="PF00583">
    <property type="entry name" value="Acetyltransf_1"/>
    <property type="match status" value="1"/>
</dbReference>
<proteinExistence type="inferred from homology"/>
<dbReference type="SUPFAM" id="SSF55729">
    <property type="entry name" value="Acyl-CoA N-acyltransferases (Nat)"/>
    <property type="match status" value="1"/>
</dbReference>
<sequence length="178" mass="19742">MTRIDNVMTSEGSNTTAITLRKPTKDDGFRLYQLVAECPPLDPNSIYCNLLQCSHFADTGVAAEKDGDLVGFISGYIPPQQPETVFVWQVAVHEKGRGQGLAKRMLKEIVGRDACKGVTHMETTITEDNDASWALFRSFARDLGAELTCHEHFEKGTHFGGKHDSEFLLRIGPFTKPV</sequence>